<dbReference type="FunFam" id="2.10.70.10:FF:000055">
    <property type="entry name" value="Complement decay-accelerating factor, GPI-anchored"/>
    <property type="match status" value="1"/>
</dbReference>
<feature type="chain" id="PRO_5043433285" evidence="16">
    <location>
        <begin position="20"/>
        <end position="624"/>
    </location>
</feature>
<keyword evidence="9 15" id="KW-0472">Membrane</keyword>
<feature type="signal peptide" evidence="16">
    <location>
        <begin position="1"/>
        <end position="19"/>
    </location>
</feature>
<keyword evidence="5 16" id="KW-0732">Signal</keyword>
<gene>
    <name evidence="19" type="primary">Cd55</name>
</gene>
<keyword evidence="15" id="KW-1133">Transmembrane helix</keyword>
<evidence type="ECO:0000256" key="5">
    <source>
        <dbReference type="ARBA" id="ARBA00022729"/>
    </source>
</evidence>
<dbReference type="Proteomes" id="UP000694906">
    <property type="component" value="Unplaced"/>
</dbReference>
<dbReference type="GO" id="GO:0016020">
    <property type="term" value="C:membrane"/>
    <property type="evidence" value="ECO:0007669"/>
    <property type="project" value="UniProtKB-SubCell"/>
</dbReference>
<keyword evidence="18" id="KW-1185">Reference proteome</keyword>
<evidence type="ECO:0000256" key="4">
    <source>
        <dbReference type="ARBA" id="ARBA00022659"/>
    </source>
</evidence>
<name>A0AAX6RJD4_HETGA</name>
<accession>A0AAX6RJD4</accession>
<dbReference type="GO" id="GO:0045087">
    <property type="term" value="P:innate immune response"/>
    <property type="evidence" value="ECO:0007669"/>
    <property type="project" value="UniProtKB-KW"/>
</dbReference>
<comment type="caution">
    <text evidence="13">Lacks conserved residue(s) required for the propagation of feature annotation.</text>
</comment>
<dbReference type="SUPFAM" id="SSF57535">
    <property type="entry name" value="Complement control module/SCR domain"/>
    <property type="match status" value="4"/>
</dbReference>
<evidence type="ECO:0000256" key="15">
    <source>
        <dbReference type="SAM" id="Phobius"/>
    </source>
</evidence>
<dbReference type="Gene3D" id="2.10.70.10">
    <property type="entry name" value="Complement Module, domain 1"/>
    <property type="match status" value="4"/>
</dbReference>
<evidence type="ECO:0000256" key="10">
    <source>
        <dbReference type="ARBA" id="ARBA00023157"/>
    </source>
</evidence>
<reference evidence="19" key="1">
    <citation type="submission" date="2025-08" db="UniProtKB">
        <authorList>
            <consortium name="RefSeq"/>
        </authorList>
    </citation>
    <scope>IDENTIFICATION</scope>
</reference>
<feature type="domain" description="Sushi" evidence="17">
    <location>
        <begin position="211"/>
        <end position="273"/>
    </location>
</feature>
<feature type="compositionally biased region" description="Polar residues" evidence="14">
    <location>
        <begin position="414"/>
        <end position="458"/>
    </location>
</feature>
<comment type="similarity">
    <text evidence="2">Belongs to the receptors of complement activation (RCA) family.</text>
</comment>
<evidence type="ECO:0000256" key="13">
    <source>
        <dbReference type="PROSITE-ProRule" id="PRU00302"/>
    </source>
</evidence>
<keyword evidence="4 13" id="KW-0768">Sushi</keyword>
<evidence type="ECO:0000259" key="17">
    <source>
        <dbReference type="PROSITE" id="PS50923"/>
    </source>
</evidence>
<evidence type="ECO:0000256" key="11">
    <source>
        <dbReference type="ARBA" id="ARBA00023180"/>
    </source>
</evidence>
<feature type="compositionally biased region" description="Polar residues" evidence="14">
    <location>
        <begin position="358"/>
        <end position="373"/>
    </location>
</feature>
<dbReference type="RefSeq" id="XP_021097857.1">
    <property type="nucleotide sequence ID" value="XM_021242198.1"/>
</dbReference>
<dbReference type="PROSITE" id="PS50923">
    <property type="entry name" value="SUSHI"/>
    <property type="match status" value="4"/>
</dbReference>
<dbReference type="InterPro" id="IPR050350">
    <property type="entry name" value="Compl-Cell_Adhes-Reg"/>
</dbReference>
<feature type="compositionally biased region" description="Polar residues" evidence="14">
    <location>
        <begin position="285"/>
        <end position="302"/>
    </location>
</feature>
<dbReference type="GO" id="GO:0006958">
    <property type="term" value="P:complement activation, classical pathway"/>
    <property type="evidence" value="ECO:0007669"/>
    <property type="project" value="UniProtKB-KW"/>
</dbReference>
<feature type="non-terminal residue" evidence="19">
    <location>
        <position position="1"/>
    </location>
</feature>
<keyword evidence="10" id="KW-1015">Disulfide bond</keyword>
<proteinExistence type="inferred from homology"/>
<keyword evidence="3" id="KW-0399">Innate immunity</keyword>
<dbReference type="CDD" id="cd00033">
    <property type="entry name" value="CCP"/>
    <property type="match status" value="4"/>
</dbReference>
<evidence type="ECO:0000256" key="3">
    <source>
        <dbReference type="ARBA" id="ARBA00022588"/>
    </source>
</evidence>
<feature type="domain" description="Sushi" evidence="17">
    <location>
        <begin position="149"/>
        <end position="210"/>
    </location>
</feature>
<evidence type="ECO:0000256" key="12">
    <source>
        <dbReference type="ARBA" id="ARBA00045541"/>
    </source>
</evidence>
<feature type="region of interest" description="Disordered" evidence="14">
    <location>
        <begin position="345"/>
        <end position="374"/>
    </location>
</feature>
<evidence type="ECO:0000256" key="6">
    <source>
        <dbReference type="ARBA" id="ARBA00022737"/>
    </source>
</evidence>
<keyword evidence="8" id="KW-0180">Complement pathway</keyword>
<feature type="region of interest" description="Disordered" evidence="14">
    <location>
        <begin position="414"/>
        <end position="464"/>
    </location>
</feature>
<dbReference type="InterPro" id="IPR000436">
    <property type="entry name" value="Sushi_SCR_CCP_dom"/>
</dbReference>
<sequence length="624" mass="68251">RLLLLLGALPLLLLPRAPGVRGDCGPLPVVPLAKPVSGGSTSFPKDTKVEYRCDPGFVKVPNLPNAVVCLSNNKWTDIKQFCNRSCDVPPRLIYAALKEIYIKMNYLPPGSVVEYECRPGFRRLYPLVGKSTCLENLTWTAPDEFCEKKSCPTPREIENGHINVATDILMGSQIFFSCDVGYRLQGVASTFCMAVENGVDWSDAFPVCTKILCPEPPHIKNGQIINERDTYEYRQVVTYECDRGFAMVGEKQIFCTVTDDTGEWSGPPPECKVNAPTTRIRPTPQKHTTVNAPTTGIQPTPQKHTTVNIAAAEVQPTPQKPTTVSVPDAKVSLIPQKTITINISDTKAPLTAQKPPRANSSATKTPAAAQTSPLPHVLSTVTTLAAQNSATANTSATQTAPTTPILTTAKASFTQTLPARQKSTTKHVSGTQRLTSARITATSRPPVSRISTRPPTTASEEKGLSSGTKSLIYGFVAGTVIIGSLFVAKVFWDRGKSGHYMTQENNKAPIVNTSNEADATSEIRPLSDKLQKDTHYKIDDFACDASNRWLPDIAKEELRRDRPQILGIFLACYKFLEKHRYNKPSSALCFACCPLSFLGYVRNVNKTRGQESIWKEILNAPKAS</sequence>
<dbReference type="PANTHER" id="PTHR19325:SF317">
    <property type="entry name" value="COMPLEMENT DECAY-ACCELERATING FACTOR"/>
    <property type="match status" value="1"/>
</dbReference>
<evidence type="ECO:0000256" key="7">
    <source>
        <dbReference type="ARBA" id="ARBA00022859"/>
    </source>
</evidence>
<evidence type="ECO:0000256" key="1">
    <source>
        <dbReference type="ARBA" id="ARBA00004370"/>
    </source>
</evidence>
<evidence type="ECO:0000256" key="9">
    <source>
        <dbReference type="ARBA" id="ARBA00023136"/>
    </source>
</evidence>
<keyword evidence="6" id="KW-0677">Repeat</keyword>
<dbReference type="Pfam" id="PF00084">
    <property type="entry name" value="Sushi"/>
    <property type="match status" value="4"/>
</dbReference>
<comment type="function">
    <text evidence="12">This protein recognizes C4b and C3b fragments that condense with cell-surface hydroxyl or amino groups when nascent C4b and C3b are locally generated during C4 and c3 activation. Interaction of daf with cell-associated C4b and C3b polypeptides interferes with their ability to catalyze the conversion of C2 and factor B to enzymatically active C2a and Bb and thereby prevents the formation of C4b2a and C3bBb, the amplification convertases of the complement cascade. Inhibits complement activation by destabilizing and preventing the formation of C3 and C5 convertases, which prevents complement damage.</text>
</comment>
<dbReference type="FunFam" id="2.10.70.10:FF:000014">
    <property type="entry name" value="Membrane cofactor protein"/>
    <property type="match status" value="1"/>
</dbReference>
<organism evidence="18 19">
    <name type="scientific">Heterocephalus glaber</name>
    <name type="common">Naked mole rat</name>
    <dbReference type="NCBI Taxonomy" id="10181"/>
    <lineage>
        <taxon>Eukaryota</taxon>
        <taxon>Metazoa</taxon>
        <taxon>Chordata</taxon>
        <taxon>Craniata</taxon>
        <taxon>Vertebrata</taxon>
        <taxon>Euteleostomi</taxon>
        <taxon>Mammalia</taxon>
        <taxon>Eutheria</taxon>
        <taxon>Euarchontoglires</taxon>
        <taxon>Glires</taxon>
        <taxon>Rodentia</taxon>
        <taxon>Hystricomorpha</taxon>
        <taxon>Bathyergidae</taxon>
        <taxon>Heterocephalus</taxon>
    </lineage>
</organism>
<protein>
    <submittedName>
        <fullName evidence="19">LOW QUALITY PROTEIN: complement decay-accelerating factor</fullName>
    </submittedName>
</protein>
<feature type="domain" description="Sushi" evidence="17">
    <location>
        <begin position="85"/>
        <end position="148"/>
    </location>
</feature>
<keyword evidence="11" id="KW-0325">Glycoprotein</keyword>
<evidence type="ECO:0000256" key="8">
    <source>
        <dbReference type="ARBA" id="ARBA00022875"/>
    </source>
</evidence>
<dbReference type="GeneID" id="101706095"/>
<dbReference type="InterPro" id="IPR035976">
    <property type="entry name" value="Sushi/SCR/CCP_sf"/>
</dbReference>
<dbReference type="CTD" id="1604"/>
<keyword evidence="15" id="KW-0812">Transmembrane</keyword>
<feature type="transmembrane region" description="Helical" evidence="15">
    <location>
        <begin position="471"/>
        <end position="492"/>
    </location>
</feature>
<evidence type="ECO:0000313" key="19">
    <source>
        <dbReference type="RefSeq" id="XP_021097857.1"/>
    </source>
</evidence>
<keyword evidence="7" id="KW-0391">Immunity</keyword>
<comment type="subcellular location">
    <subcellularLocation>
        <location evidence="1">Membrane</location>
    </subcellularLocation>
</comment>
<feature type="region of interest" description="Disordered" evidence="14">
    <location>
        <begin position="265"/>
        <end position="302"/>
    </location>
</feature>
<evidence type="ECO:0000313" key="18">
    <source>
        <dbReference type="Proteomes" id="UP000694906"/>
    </source>
</evidence>
<evidence type="ECO:0000256" key="2">
    <source>
        <dbReference type="ARBA" id="ARBA00010908"/>
    </source>
</evidence>
<feature type="domain" description="Sushi" evidence="17">
    <location>
        <begin position="22"/>
        <end position="84"/>
    </location>
</feature>
<dbReference type="SMART" id="SM00032">
    <property type="entry name" value="CCP"/>
    <property type="match status" value="4"/>
</dbReference>
<dbReference type="PANTHER" id="PTHR19325">
    <property type="entry name" value="COMPLEMENT COMPONENT-RELATED SUSHI DOMAIN-CONTAINING"/>
    <property type="match status" value="1"/>
</dbReference>
<evidence type="ECO:0000256" key="16">
    <source>
        <dbReference type="SAM" id="SignalP"/>
    </source>
</evidence>
<dbReference type="AlphaFoldDB" id="A0AAX6RJD4"/>
<evidence type="ECO:0000256" key="14">
    <source>
        <dbReference type="SAM" id="MobiDB-lite"/>
    </source>
</evidence>